<gene>
    <name evidence="2" type="ORF">FHX40_0816</name>
</gene>
<organism evidence="2 3">
    <name type="scientific">Thermopolyspora flexuosa</name>
    <dbReference type="NCBI Taxonomy" id="103836"/>
    <lineage>
        <taxon>Bacteria</taxon>
        <taxon>Bacillati</taxon>
        <taxon>Actinomycetota</taxon>
        <taxon>Actinomycetes</taxon>
        <taxon>Streptosporangiales</taxon>
        <taxon>Streptosporangiaceae</taxon>
        <taxon>Thermopolyspora</taxon>
    </lineage>
</organism>
<feature type="region of interest" description="Disordered" evidence="1">
    <location>
        <begin position="1"/>
        <end position="36"/>
    </location>
</feature>
<dbReference type="EMBL" id="VFPQ01000001">
    <property type="protein sequence ID" value="TQM74152.1"/>
    <property type="molecule type" value="Genomic_DNA"/>
</dbReference>
<dbReference type="GO" id="GO:0005737">
    <property type="term" value="C:cytoplasm"/>
    <property type="evidence" value="ECO:0007669"/>
    <property type="project" value="TreeGrafter"/>
</dbReference>
<dbReference type="RefSeq" id="WP_142258364.1">
    <property type="nucleotide sequence ID" value="NZ_BMPV01000006.1"/>
</dbReference>
<protein>
    <recommendedName>
        <fullName evidence="4">Glutathione S-transferase</fullName>
    </recommendedName>
</protein>
<dbReference type="SUPFAM" id="SSF47616">
    <property type="entry name" value="GST C-terminal domain-like"/>
    <property type="match status" value="1"/>
</dbReference>
<evidence type="ECO:0000313" key="3">
    <source>
        <dbReference type="Proteomes" id="UP000319213"/>
    </source>
</evidence>
<dbReference type="InterPro" id="IPR016639">
    <property type="entry name" value="GST_Omega/GSH"/>
</dbReference>
<proteinExistence type="predicted"/>
<dbReference type="PANTHER" id="PTHR32419:SF6">
    <property type="entry name" value="GLUTATHIONE S-TRANSFERASE OMEGA-LIKE 1-RELATED"/>
    <property type="match status" value="1"/>
</dbReference>
<accession>A0A543IUA1</accession>
<evidence type="ECO:0008006" key="4">
    <source>
        <dbReference type="Google" id="ProtNLM"/>
    </source>
</evidence>
<dbReference type="PANTHER" id="PTHR32419">
    <property type="entry name" value="GLUTATHIONYL-HYDROQUINONE REDUCTASE"/>
    <property type="match status" value="1"/>
</dbReference>
<comment type="caution">
    <text evidence="2">The sequence shown here is derived from an EMBL/GenBank/DDBJ whole genome shotgun (WGS) entry which is preliminary data.</text>
</comment>
<name>A0A543IUA1_9ACTN</name>
<dbReference type="Proteomes" id="UP000319213">
    <property type="component" value="Unassembled WGS sequence"/>
</dbReference>
<sequence length="228" mass="25949">MPEITIDIAPDTRSDTAFPSPSLPEPPHSGGAALTDLPDPYPPVDGPEAHRVAVIRALALHGGVPVSRLFPARLHREIAELDAVIDEYVAGTIRRVAAAATQEEYTAERRRLTAVFHEFDGRLARTRFLLGPRITEPDIRLWTLLVRYDRGYNPFARISKLRLVDFPRLWAYARDLYQHRPFRDTTDFPAIARLPEAPPPPYFHDAPWRILVEPYVADWESPHGRERP</sequence>
<reference evidence="2 3" key="1">
    <citation type="submission" date="2019-06" db="EMBL/GenBank/DDBJ databases">
        <title>Sequencing the genomes of 1000 actinobacteria strains.</title>
        <authorList>
            <person name="Klenk H.-P."/>
        </authorList>
    </citation>
    <scope>NUCLEOTIDE SEQUENCE [LARGE SCALE GENOMIC DNA]</scope>
    <source>
        <strain evidence="2 3">DSM 43186</strain>
    </source>
</reference>
<evidence type="ECO:0000256" key="1">
    <source>
        <dbReference type="SAM" id="MobiDB-lite"/>
    </source>
</evidence>
<dbReference type="Gene3D" id="1.20.1050.10">
    <property type="match status" value="1"/>
</dbReference>
<keyword evidence="3" id="KW-1185">Reference proteome</keyword>
<dbReference type="InterPro" id="IPR036282">
    <property type="entry name" value="Glutathione-S-Trfase_C_sf"/>
</dbReference>
<dbReference type="GO" id="GO:0004364">
    <property type="term" value="F:glutathione transferase activity"/>
    <property type="evidence" value="ECO:0007669"/>
    <property type="project" value="InterPro"/>
</dbReference>
<evidence type="ECO:0000313" key="2">
    <source>
        <dbReference type="EMBL" id="TQM74152.1"/>
    </source>
</evidence>
<dbReference type="AlphaFoldDB" id="A0A543IUA1"/>
<dbReference type="Pfam" id="PF13410">
    <property type="entry name" value="GST_C_2"/>
    <property type="match status" value="1"/>
</dbReference>
<dbReference type="OrthoDB" id="9769158at2"/>